<dbReference type="OrthoDB" id="79930at2759"/>
<keyword evidence="2" id="KW-1133">Transmembrane helix</keyword>
<feature type="compositionally biased region" description="Basic and acidic residues" evidence="1">
    <location>
        <begin position="284"/>
        <end position="296"/>
    </location>
</feature>
<evidence type="ECO:0000256" key="3">
    <source>
        <dbReference type="SAM" id="SignalP"/>
    </source>
</evidence>
<feature type="region of interest" description="Disordered" evidence="1">
    <location>
        <begin position="284"/>
        <end position="305"/>
    </location>
</feature>
<feature type="compositionally biased region" description="Low complexity" evidence="1">
    <location>
        <begin position="224"/>
        <end position="247"/>
    </location>
</feature>
<feature type="compositionally biased region" description="Pro residues" evidence="1">
    <location>
        <begin position="151"/>
        <end position="167"/>
    </location>
</feature>
<feature type="chain" id="PRO_5001534925" description="TNFR-Cys domain-containing protein" evidence="3">
    <location>
        <begin position="23"/>
        <end position="305"/>
    </location>
</feature>
<feature type="compositionally biased region" description="Gly residues" evidence="1">
    <location>
        <begin position="195"/>
        <end position="204"/>
    </location>
</feature>
<dbReference type="VEuPathDB" id="FungiDB:H310_05777"/>
<keyword evidence="2" id="KW-0812">Transmembrane</keyword>
<protein>
    <recommendedName>
        <fullName evidence="5">TNFR-Cys domain-containing protein</fullName>
    </recommendedName>
</protein>
<feature type="compositionally biased region" description="Low complexity" evidence="1">
    <location>
        <begin position="168"/>
        <end position="191"/>
    </location>
</feature>
<dbReference type="AlphaFoldDB" id="A0A024U8J1"/>
<keyword evidence="3" id="KW-0732">Signal</keyword>
<feature type="region of interest" description="Disordered" evidence="1">
    <location>
        <begin position="138"/>
        <end position="247"/>
    </location>
</feature>
<evidence type="ECO:0000313" key="4">
    <source>
        <dbReference type="EMBL" id="ETW02212.1"/>
    </source>
</evidence>
<feature type="compositionally biased region" description="Gly residues" evidence="1">
    <location>
        <begin position="212"/>
        <end position="223"/>
    </location>
</feature>
<dbReference type="PANTHER" id="PTHR16861">
    <property type="entry name" value="GLYCOPROTEIN 38"/>
    <property type="match status" value="1"/>
</dbReference>
<proteinExistence type="predicted"/>
<dbReference type="GeneID" id="20082827"/>
<accession>A0A024U8J1</accession>
<name>A0A024U8J1_9STRA</name>
<evidence type="ECO:0008006" key="5">
    <source>
        <dbReference type="Google" id="ProtNLM"/>
    </source>
</evidence>
<evidence type="ECO:0000256" key="1">
    <source>
        <dbReference type="SAM" id="MobiDB-lite"/>
    </source>
</evidence>
<dbReference type="RefSeq" id="XP_008868817.1">
    <property type="nucleotide sequence ID" value="XM_008870595.1"/>
</dbReference>
<dbReference type="PANTHER" id="PTHR16861:SF4">
    <property type="entry name" value="SH3 DOMAIN PROTEIN (AFU_ORTHOLOGUE AFUA_1G13610)"/>
    <property type="match status" value="1"/>
</dbReference>
<dbReference type="EMBL" id="KI913961">
    <property type="protein sequence ID" value="ETW02212.1"/>
    <property type="molecule type" value="Genomic_DNA"/>
</dbReference>
<feature type="signal peptide" evidence="3">
    <location>
        <begin position="1"/>
        <end position="22"/>
    </location>
</feature>
<organism evidence="4">
    <name type="scientific">Aphanomyces invadans</name>
    <dbReference type="NCBI Taxonomy" id="157072"/>
    <lineage>
        <taxon>Eukaryota</taxon>
        <taxon>Sar</taxon>
        <taxon>Stramenopiles</taxon>
        <taxon>Oomycota</taxon>
        <taxon>Saprolegniomycetes</taxon>
        <taxon>Saprolegniales</taxon>
        <taxon>Verrucalvaceae</taxon>
        <taxon>Aphanomyces</taxon>
    </lineage>
</organism>
<feature type="transmembrane region" description="Helical" evidence="2">
    <location>
        <begin position="251"/>
        <end position="275"/>
    </location>
</feature>
<evidence type="ECO:0000256" key="2">
    <source>
        <dbReference type="SAM" id="Phobius"/>
    </source>
</evidence>
<gene>
    <name evidence="4" type="ORF">H310_05777</name>
</gene>
<sequence>MRGWFGLFATVLSTCVVTSSYGTKGDMPTMFLRNQARLGATVFESNTGRFALGEKAQSEFFYLIKKPCFGMMPNARCPKLCEASDIDDTVQDCTRCIGYKLMPKSSCTQCKKQSCHTCGGYKLMPTAKCTGYEIRPTTTVKPTTTTKPTTYPTPAPTTYPTTKPTPSPTTYQNPVVAETAGPAPAATIPIPDNGGVPGSNGGSSGLNSGTSGTNGGSANGGAGSASTAAPASGSTTSSNANGSSAATKTGLSGGAIAGIVVGSLAAAGAVGFFIWKKQKDQHREAEIFSDPPHDVEAQGGDYAAM</sequence>
<feature type="compositionally biased region" description="Low complexity" evidence="1">
    <location>
        <begin position="138"/>
        <end position="150"/>
    </location>
</feature>
<keyword evidence="2" id="KW-0472">Membrane</keyword>
<reference evidence="4" key="1">
    <citation type="submission" date="2013-12" db="EMBL/GenBank/DDBJ databases">
        <title>The Genome Sequence of Aphanomyces invadans NJM9701.</title>
        <authorList>
            <consortium name="The Broad Institute Genomics Platform"/>
            <person name="Russ C."/>
            <person name="Tyler B."/>
            <person name="van West P."/>
            <person name="Dieguez-Uribeondo J."/>
            <person name="Young S.K."/>
            <person name="Zeng Q."/>
            <person name="Gargeya S."/>
            <person name="Fitzgerald M."/>
            <person name="Abouelleil A."/>
            <person name="Alvarado L."/>
            <person name="Chapman S.B."/>
            <person name="Gainer-Dewar J."/>
            <person name="Goldberg J."/>
            <person name="Griggs A."/>
            <person name="Gujja S."/>
            <person name="Hansen M."/>
            <person name="Howarth C."/>
            <person name="Imamovic A."/>
            <person name="Ireland A."/>
            <person name="Larimer J."/>
            <person name="McCowan C."/>
            <person name="Murphy C."/>
            <person name="Pearson M."/>
            <person name="Poon T.W."/>
            <person name="Priest M."/>
            <person name="Roberts A."/>
            <person name="Saif S."/>
            <person name="Shea T."/>
            <person name="Sykes S."/>
            <person name="Wortman J."/>
            <person name="Nusbaum C."/>
            <person name="Birren B."/>
        </authorList>
    </citation>
    <scope>NUCLEOTIDE SEQUENCE [LARGE SCALE GENOMIC DNA]</scope>
    <source>
        <strain evidence="4">NJM9701</strain>
    </source>
</reference>